<keyword evidence="3 7" id="KW-0812">Transmembrane</keyword>
<feature type="transmembrane region" description="Helical" evidence="7">
    <location>
        <begin position="323"/>
        <end position="348"/>
    </location>
</feature>
<dbReference type="PROSITE" id="PS50850">
    <property type="entry name" value="MFS"/>
    <property type="match status" value="1"/>
</dbReference>
<organism evidence="9 10">
    <name type="scientific">Globodera rostochiensis</name>
    <name type="common">Golden nematode worm</name>
    <name type="synonym">Heterodera rostochiensis</name>
    <dbReference type="NCBI Taxonomy" id="31243"/>
    <lineage>
        <taxon>Eukaryota</taxon>
        <taxon>Metazoa</taxon>
        <taxon>Ecdysozoa</taxon>
        <taxon>Nematoda</taxon>
        <taxon>Chromadorea</taxon>
        <taxon>Rhabditida</taxon>
        <taxon>Tylenchina</taxon>
        <taxon>Tylenchomorpha</taxon>
        <taxon>Tylenchoidea</taxon>
        <taxon>Heteroderidae</taxon>
        <taxon>Heteroderinae</taxon>
        <taxon>Globodera</taxon>
    </lineage>
</organism>
<protein>
    <submittedName>
        <fullName evidence="10">Major facilitator superfamily (MFS) profile domain-containing protein</fullName>
    </submittedName>
</protein>
<evidence type="ECO:0000313" key="9">
    <source>
        <dbReference type="Proteomes" id="UP000887572"/>
    </source>
</evidence>
<dbReference type="PANTHER" id="PTHR23506:SF26">
    <property type="entry name" value="MFS-TYPE TRANSPORTER SLC18B1"/>
    <property type="match status" value="1"/>
</dbReference>
<evidence type="ECO:0000256" key="5">
    <source>
        <dbReference type="ARBA" id="ARBA00023136"/>
    </source>
</evidence>
<sequence>MPPDLYLPLFLYHFLIYFIVEHRLVTPFHLVIIKNRHNIIIKISFKMADSKQKKVSPRSSPSTASEKALISENTPLLGSSSLPSVLTEPFPSSDAQADEEKISLSAEHLSQRPRRRYGAQSRHLSRRRGKRRCTHSDTDLRKMRPLILSPFMPTIATQVSINSQPERHRTATNASGIVPPTSLPPQPSIMTKVNANELESADEDEDESDSSSSVSSSTRFSELTKKQWVTIAMLAIANLCSTVAFSCIAPFYPTEAELKGMTTSEIGLVFGIFELVMFVAAPILGKYMDFIGSKLMFTAGLLITGITAIAFGFLNLLPGGNAFFWASLTIRCAEALGDACFVTSSFAISAKCFPGRIATIVGIMETFAGLGYTAGPVIGGVLYEYGGFQLPFFVLGSVLIMATCFSYYLIEKIEDEPTEDAMGMLGMLRIPVIWLMVFAVVICAISLSFFDPTLSGHLSSFNLSTIMVGLMFLLCGGFYCLTAPLWGLILDRWHCCNGLMFFGSTATIFSMFLVGPSPFIAIEKNLILIGISMAVLGIAAGALYIPTFQRCLDAVKEHGYDDSFQTYGCVSGVFQSAFAFGAFIGPTLGGWGVETIGFPLTTTIIASINIIFILALFGFIITNRFIIGSNMDAEATIKEEPSSLEEA</sequence>
<feature type="transmembrane region" description="Helical" evidence="7">
    <location>
        <begin position="596"/>
        <end position="621"/>
    </location>
</feature>
<feature type="transmembrane region" description="Helical" evidence="7">
    <location>
        <begin position="431"/>
        <end position="450"/>
    </location>
</feature>
<feature type="transmembrane region" description="Helical" evidence="7">
    <location>
        <begin position="296"/>
        <end position="317"/>
    </location>
</feature>
<comment type="subcellular location">
    <subcellularLocation>
        <location evidence="1">Membrane</location>
        <topology evidence="1">Multi-pass membrane protein</topology>
    </subcellularLocation>
</comment>
<keyword evidence="2" id="KW-0813">Transport</keyword>
<dbReference type="Pfam" id="PF07690">
    <property type="entry name" value="MFS_1"/>
    <property type="match status" value="1"/>
</dbReference>
<dbReference type="PANTHER" id="PTHR23506">
    <property type="entry name" value="GH10249P"/>
    <property type="match status" value="1"/>
</dbReference>
<feature type="domain" description="Major facilitator superfamily (MFS) profile" evidence="8">
    <location>
        <begin position="230"/>
        <end position="624"/>
    </location>
</feature>
<evidence type="ECO:0000256" key="7">
    <source>
        <dbReference type="SAM" id="Phobius"/>
    </source>
</evidence>
<dbReference type="AlphaFoldDB" id="A0A914GXW5"/>
<dbReference type="InterPro" id="IPR050930">
    <property type="entry name" value="MFS_Vesicular_Transporter"/>
</dbReference>
<keyword evidence="9" id="KW-1185">Reference proteome</keyword>
<feature type="transmembrane region" description="Helical" evidence="7">
    <location>
        <begin position="388"/>
        <end position="410"/>
    </location>
</feature>
<dbReference type="SUPFAM" id="SSF103473">
    <property type="entry name" value="MFS general substrate transporter"/>
    <property type="match status" value="1"/>
</dbReference>
<dbReference type="GO" id="GO:0016020">
    <property type="term" value="C:membrane"/>
    <property type="evidence" value="ECO:0007669"/>
    <property type="project" value="UniProtKB-SubCell"/>
</dbReference>
<dbReference type="InterPro" id="IPR020846">
    <property type="entry name" value="MFS_dom"/>
</dbReference>
<dbReference type="WBParaSite" id="Gr19_v10_g12353.t1">
    <property type="protein sequence ID" value="Gr19_v10_g12353.t1"/>
    <property type="gene ID" value="Gr19_v10_g12353"/>
</dbReference>
<feature type="compositionally biased region" description="Basic residues" evidence="6">
    <location>
        <begin position="111"/>
        <end position="133"/>
    </location>
</feature>
<reference evidence="10" key="1">
    <citation type="submission" date="2022-11" db="UniProtKB">
        <authorList>
            <consortium name="WormBaseParasite"/>
        </authorList>
    </citation>
    <scope>IDENTIFICATION</scope>
</reference>
<dbReference type="Proteomes" id="UP000887572">
    <property type="component" value="Unplaced"/>
</dbReference>
<dbReference type="InterPro" id="IPR036259">
    <property type="entry name" value="MFS_trans_sf"/>
</dbReference>
<feature type="transmembrane region" description="Helical" evidence="7">
    <location>
        <begin position="264"/>
        <end position="284"/>
    </location>
</feature>
<feature type="transmembrane region" description="Helical" evidence="7">
    <location>
        <begin position="12"/>
        <end position="33"/>
    </location>
</feature>
<evidence type="ECO:0000256" key="1">
    <source>
        <dbReference type="ARBA" id="ARBA00004141"/>
    </source>
</evidence>
<accession>A0A914GXW5</accession>
<feature type="region of interest" description="Disordered" evidence="6">
    <location>
        <begin position="162"/>
        <end position="189"/>
    </location>
</feature>
<keyword evidence="5 7" id="KW-0472">Membrane</keyword>
<evidence type="ECO:0000256" key="6">
    <source>
        <dbReference type="SAM" id="MobiDB-lite"/>
    </source>
</evidence>
<evidence type="ECO:0000313" key="10">
    <source>
        <dbReference type="WBParaSite" id="Gr19_v10_g12353.t1"/>
    </source>
</evidence>
<dbReference type="Gene3D" id="1.20.1250.20">
    <property type="entry name" value="MFS general substrate transporter like domains"/>
    <property type="match status" value="2"/>
</dbReference>
<evidence type="ECO:0000256" key="2">
    <source>
        <dbReference type="ARBA" id="ARBA00022448"/>
    </source>
</evidence>
<feature type="transmembrane region" description="Helical" evidence="7">
    <location>
        <begin position="462"/>
        <end position="487"/>
    </location>
</feature>
<proteinExistence type="predicted"/>
<evidence type="ECO:0000256" key="4">
    <source>
        <dbReference type="ARBA" id="ARBA00022989"/>
    </source>
</evidence>
<evidence type="ECO:0000256" key="3">
    <source>
        <dbReference type="ARBA" id="ARBA00022692"/>
    </source>
</evidence>
<keyword evidence="4 7" id="KW-1133">Transmembrane helix</keyword>
<feature type="transmembrane region" description="Helical" evidence="7">
    <location>
        <begin position="360"/>
        <end position="382"/>
    </location>
</feature>
<feature type="transmembrane region" description="Helical" evidence="7">
    <location>
        <begin position="566"/>
        <end position="584"/>
    </location>
</feature>
<feature type="region of interest" description="Disordered" evidence="6">
    <location>
        <begin position="105"/>
        <end position="139"/>
    </location>
</feature>
<name>A0A914GXW5_GLORO</name>
<feature type="transmembrane region" description="Helical" evidence="7">
    <location>
        <begin position="499"/>
        <end position="520"/>
    </location>
</feature>
<feature type="transmembrane region" description="Helical" evidence="7">
    <location>
        <begin position="526"/>
        <end position="545"/>
    </location>
</feature>
<feature type="transmembrane region" description="Helical" evidence="7">
    <location>
        <begin position="228"/>
        <end position="252"/>
    </location>
</feature>
<dbReference type="InterPro" id="IPR011701">
    <property type="entry name" value="MFS"/>
</dbReference>
<evidence type="ECO:0000259" key="8">
    <source>
        <dbReference type="PROSITE" id="PS50850"/>
    </source>
</evidence>
<dbReference type="GO" id="GO:0022857">
    <property type="term" value="F:transmembrane transporter activity"/>
    <property type="evidence" value="ECO:0007669"/>
    <property type="project" value="InterPro"/>
</dbReference>